<organism evidence="1 2">
    <name type="scientific">Paxillus rubicundulus Ve08.2h10</name>
    <dbReference type="NCBI Taxonomy" id="930991"/>
    <lineage>
        <taxon>Eukaryota</taxon>
        <taxon>Fungi</taxon>
        <taxon>Dikarya</taxon>
        <taxon>Basidiomycota</taxon>
        <taxon>Agaricomycotina</taxon>
        <taxon>Agaricomycetes</taxon>
        <taxon>Agaricomycetidae</taxon>
        <taxon>Boletales</taxon>
        <taxon>Paxilineae</taxon>
        <taxon>Paxillaceae</taxon>
        <taxon>Paxillus</taxon>
    </lineage>
</organism>
<evidence type="ECO:0000313" key="2">
    <source>
        <dbReference type="Proteomes" id="UP000054538"/>
    </source>
</evidence>
<dbReference type="InParanoid" id="A0A0D0DM28"/>
<accession>A0A0D0DM28</accession>
<reference evidence="2" key="2">
    <citation type="submission" date="2015-01" db="EMBL/GenBank/DDBJ databases">
        <title>Evolutionary Origins and Diversification of the Mycorrhizal Mutualists.</title>
        <authorList>
            <consortium name="DOE Joint Genome Institute"/>
            <consortium name="Mycorrhizal Genomics Consortium"/>
            <person name="Kohler A."/>
            <person name="Kuo A."/>
            <person name="Nagy L.G."/>
            <person name="Floudas D."/>
            <person name="Copeland A."/>
            <person name="Barry K.W."/>
            <person name="Cichocki N."/>
            <person name="Veneault-Fourrey C."/>
            <person name="LaButti K."/>
            <person name="Lindquist E.A."/>
            <person name="Lipzen A."/>
            <person name="Lundell T."/>
            <person name="Morin E."/>
            <person name="Murat C."/>
            <person name="Riley R."/>
            <person name="Ohm R."/>
            <person name="Sun H."/>
            <person name="Tunlid A."/>
            <person name="Henrissat B."/>
            <person name="Grigoriev I.V."/>
            <person name="Hibbett D.S."/>
            <person name="Martin F."/>
        </authorList>
    </citation>
    <scope>NUCLEOTIDE SEQUENCE [LARGE SCALE GENOMIC DNA]</scope>
    <source>
        <strain evidence="2">Ve08.2h10</strain>
    </source>
</reference>
<proteinExistence type="predicted"/>
<dbReference type="Proteomes" id="UP000054538">
    <property type="component" value="Unassembled WGS sequence"/>
</dbReference>
<dbReference type="HOGENOM" id="CLU_2961498_0_0_1"/>
<gene>
    <name evidence="1" type="ORF">PAXRUDRAFT_822425</name>
</gene>
<dbReference type="EMBL" id="KN824851">
    <property type="protein sequence ID" value="KIK99742.1"/>
    <property type="molecule type" value="Genomic_DNA"/>
</dbReference>
<dbReference type="AlphaFoldDB" id="A0A0D0DM28"/>
<name>A0A0D0DM28_9AGAM</name>
<sequence length="59" mass="6552">MDERYDASSLASTENVRLPVRCPLTTAFALQLSMQPNSGTAIIRSRFVLLSKLPSPPFR</sequence>
<evidence type="ECO:0000313" key="1">
    <source>
        <dbReference type="EMBL" id="KIK99742.1"/>
    </source>
</evidence>
<reference evidence="1 2" key="1">
    <citation type="submission" date="2014-04" db="EMBL/GenBank/DDBJ databases">
        <authorList>
            <consortium name="DOE Joint Genome Institute"/>
            <person name="Kuo A."/>
            <person name="Kohler A."/>
            <person name="Jargeat P."/>
            <person name="Nagy L.G."/>
            <person name="Floudas D."/>
            <person name="Copeland A."/>
            <person name="Barry K.W."/>
            <person name="Cichocki N."/>
            <person name="Veneault-Fourrey C."/>
            <person name="LaButti K."/>
            <person name="Lindquist E.A."/>
            <person name="Lipzen A."/>
            <person name="Lundell T."/>
            <person name="Morin E."/>
            <person name="Murat C."/>
            <person name="Sun H."/>
            <person name="Tunlid A."/>
            <person name="Henrissat B."/>
            <person name="Grigoriev I.V."/>
            <person name="Hibbett D.S."/>
            <person name="Martin F."/>
            <person name="Nordberg H.P."/>
            <person name="Cantor M.N."/>
            <person name="Hua S.X."/>
        </authorList>
    </citation>
    <scope>NUCLEOTIDE SEQUENCE [LARGE SCALE GENOMIC DNA]</scope>
    <source>
        <strain evidence="1 2">Ve08.2h10</strain>
    </source>
</reference>
<protein>
    <submittedName>
        <fullName evidence="1">Unplaced genomic scaffold scaffold_29, whole genome shotgun sequence</fullName>
    </submittedName>
</protein>
<keyword evidence="2" id="KW-1185">Reference proteome</keyword>